<evidence type="ECO:0000313" key="11">
    <source>
        <dbReference type="Ensembl" id="ENSOMEP00000019456.1"/>
    </source>
</evidence>
<dbReference type="InterPro" id="IPR051561">
    <property type="entry name" value="FRAS1_ECM"/>
</dbReference>
<evidence type="ECO:0000256" key="1">
    <source>
        <dbReference type="ARBA" id="ARBA00022729"/>
    </source>
</evidence>
<feature type="repeat" description="CSPG" evidence="5">
    <location>
        <begin position="1743"/>
        <end position="1842"/>
    </location>
</feature>
<feature type="chain" id="PRO_5044588837" evidence="8">
    <location>
        <begin position="22"/>
        <end position="2547"/>
    </location>
</feature>
<evidence type="ECO:0000256" key="3">
    <source>
        <dbReference type="ARBA" id="ARBA00023180"/>
    </source>
</evidence>
<keyword evidence="3" id="KW-0325">Glycoprotein</keyword>
<keyword evidence="1 8" id="KW-0732">Signal</keyword>
<comment type="caution">
    <text evidence="4">Lacks conserved residue(s) required for the propagation of feature annotation.</text>
</comment>
<dbReference type="PROSITE" id="PS51854">
    <property type="entry name" value="CSPG"/>
    <property type="match status" value="13"/>
</dbReference>
<dbReference type="PANTHER" id="PTHR45739:SF12">
    <property type="entry name" value="CHONDROITIN SULFATE PROTEOGLYCAN 4-LIKE ISOFORM X2"/>
    <property type="match status" value="1"/>
</dbReference>
<feature type="repeat" description="CSPG" evidence="5">
    <location>
        <begin position="665"/>
        <end position="764"/>
    </location>
</feature>
<feature type="region of interest" description="Disordered" evidence="6">
    <location>
        <begin position="1859"/>
        <end position="1885"/>
    </location>
</feature>
<evidence type="ECO:0000259" key="9">
    <source>
        <dbReference type="PROSITE" id="PS50025"/>
    </source>
</evidence>
<dbReference type="PROSITE" id="PS50025">
    <property type="entry name" value="LAM_G_DOMAIN"/>
    <property type="match status" value="2"/>
</dbReference>
<feature type="repeat" description="CSPG" evidence="5">
    <location>
        <begin position="897"/>
        <end position="991"/>
    </location>
</feature>
<feature type="compositionally biased region" description="Basic residues" evidence="6">
    <location>
        <begin position="2326"/>
        <end position="2343"/>
    </location>
</feature>
<feature type="repeat" description="CSPG" evidence="5">
    <location>
        <begin position="553"/>
        <end position="648"/>
    </location>
</feature>
<organism evidence="11 12">
    <name type="scientific">Oryzias melastigma</name>
    <name type="common">Marine medaka</name>
    <dbReference type="NCBI Taxonomy" id="30732"/>
    <lineage>
        <taxon>Eukaryota</taxon>
        <taxon>Metazoa</taxon>
        <taxon>Chordata</taxon>
        <taxon>Craniata</taxon>
        <taxon>Vertebrata</taxon>
        <taxon>Euteleostomi</taxon>
        <taxon>Actinopterygii</taxon>
        <taxon>Neopterygii</taxon>
        <taxon>Teleostei</taxon>
        <taxon>Neoteleostei</taxon>
        <taxon>Acanthomorphata</taxon>
        <taxon>Ovalentaria</taxon>
        <taxon>Atherinomorphae</taxon>
        <taxon>Beloniformes</taxon>
        <taxon>Adrianichthyidae</taxon>
        <taxon>Oryziinae</taxon>
        <taxon>Oryzias</taxon>
    </lineage>
</organism>
<feature type="compositionally biased region" description="Gly residues" evidence="6">
    <location>
        <begin position="2344"/>
        <end position="2355"/>
    </location>
</feature>
<dbReference type="SMART" id="SM00282">
    <property type="entry name" value="LamG"/>
    <property type="match status" value="2"/>
</dbReference>
<keyword evidence="7" id="KW-0812">Transmembrane</keyword>
<keyword evidence="2" id="KW-0677">Repeat</keyword>
<dbReference type="GeneTree" id="ENSGT00940000154091"/>
<feature type="region of interest" description="Disordered" evidence="6">
    <location>
        <begin position="2272"/>
        <end position="2377"/>
    </location>
</feature>
<dbReference type="Ensembl" id="ENSOMET00000028715.1">
    <property type="protein sequence ID" value="ENSOMEP00000019456.1"/>
    <property type="gene ID" value="ENSOMEG00000021296.1"/>
</dbReference>
<feature type="repeat" description="CSPG" evidence="5">
    <location>
        <begin position="413"/>
        <end position="524"/>
    </location>
</feature>
<feature type="repeat" description="CSPG" evidence="5">
    <location>
        <begin position="2017"/>
        <end position="2106"/>
    </location>
</feature>
<evidence type="ECO:0000256" key="2">
    <source>
        <dbReference type="ARBA" id="ARBA00022737"/>
    </source>
</evidence>
<dbReference type="InterPro" id="IPR013320">
    <property type="entry name" value="ConA-like_dom_sf"/>
</dbReference>
<feature type="repeat" description="CSPG" evidence="5">
    <location>
        <begin position="1613"/>
        <end position="1714"/>
    </location>
</feature>
<feature type="compositionally biased region" description="Basic residues" evidence="6">
    <location>
        <begin position="2280"/>
        <end position="2294"/>
    </location>
</feature>
<feature type="transmembrane region" description="Helical" evidence="7">
    <location>
        <begin position="2396"/>
        <end position="2419"/>
    </location>
</feature>
<feature type="repeat" description="CSPG" evidence="5">
    <location>
        <begin position="1391"/>
        <end position="1482"/>
    </location>
</feature>
<feature type="repeat" description="CSPG" evidence="5">
    <location>
        <begin position="1907"/>
        <end position="2000"/>
    </location>
</feature>
<feature type="repeat" description="CSPG" evidence="5">
    <location>
        <begin position="1130"/>
        <end position="1229"/>
    </location>
</feature>
<feature type="domain" description="Laminin G" evidence="9">
    <location>
        <begin position="202"/>
        <end position="382"/>
    </location>
</feature>
<dbReference type="PANTHER" id="PTHR45739">
    <property type="entry name" value="MATRIX PROTEIN, PUTATIVE-RELATED"/>
    <property type="match status" value="1"/>
</dbReference>
<feature type="compositionally biased region" description="Basic and acidic residues" evidence="6">
    <location>
        <begin position="2298"/>
        <end position="2322"/>
    </location>
</feature>
<dbReference type="Proteomes" id="UP000261560">
    <property type="component" value="Unplaced"/>
</dbReference>
<protein>
    <submittedName>
        <fullName evidence="10 11">Chondroitin sulfate proteoglycan 4</fullName>
    </submittedName>
</protein>
<evidence type="ECO:0000313" key="10">
    <source>
        <dbReference type="EMBL" id="KAF6725911.1"/>
    </source>
</evidence>
<reference evidence="11" key="1">
    <citation type="submission" date="2025-05" db="UniProtKB">
        <authorList>
            <consortium name="Ensembl"/>
        </authorList>
    </citation>
    <scope>IDENTIFICATION</scope>
</reference>
<dbReference type="STRING" id="30732.ENSOMEP00000019456"/>
<feature type="compositionally biased region" description="Pro residues" evidence="6">
    <location>
        <begin position="2360"/>
        <end position="2369"/>
    </location>
</feature>
<sequence length="2547" mass="283206">MGTFLADLFLLLLISTGHIYAVSFFGDGYIHLRTVEKSIQTVIHVRFRTSSQMGLLFLAAGHKDFLLLELISGRLQVRLDLGSGERSLRSARGLHLSNLEWHTVQLNHTQHNIVLTVDQHSPSNLRMPGPDLELNVEGFLVGGTAGFNHSFLGNSNGFRGCMDKVLFNDHDLLFNLQPYSEYKSIHEVSIGCSPQFSATEEDPIGFSSSKAFISLPPWEVLQEGVFECDLHPSAKAESGVVLYSSGYEGGFVAIEIRQGHLVTSVGNGKGSKTELHSLTNVHSNHTWYPIQLHLLPHSIQLKIDKELVKASLSQELKVIPLKGPLFLGGLNEKAVVEAKGSGMSSVASGGSSFTGCLQNIKVNTKKTGLPQATISKDVTVGCKQNQAPRLVTPKPTSPPELDLTTQTVSNKRRPNFLWLRKLELAESGRAPLEPKHMKVNLDFRKLGIHPSQLKFRIEELPVHGHLQMDVGQDGMLNKGKHKNITVGGEEKDQTFSMLDLWQGRVTYIHHGSEERNDSFTFSVFASNDKEVPGFLKGNELYLFDISISPVNDPPVLNLPEGNIFTIIDKSKRQLTTDLLRVIDPDSSPEELLFSSMGNLNPEAGYLEHEGNPGRPINLFSLSDLEEGKISFVHTGALASRLALRVSDGQRVSNTVVLRVMAVELEHKLVNNTGIELNQGEACIITNHHLAVQVNVADNTVDIWYDVTELPEYGEIQRLHSTGDWKSTTSFSQRLLDKERIRYLSTYNGLQAQNNITDHFKCKIVINSQAKGDVVFPIVINWIHLKVTRSKMEVNGVQTAVLTPEDLHVVSKGTKFSESELFFRLLTVPKKGQLFLNGKPLQRSSTFSQKNITDGLVKYALFNRLHDDSRDTFGFQVFSAHAASMMHDFRINIKAESSAITVVSKGLSTLEGASKVIPKDLLFTHAANNREVHYTITTTPRHGQIRKINLSNSTSINDNIVTFTNQDIIQERIMYVHDDSETKQDSFTFQVVVYKPHKHTNKEDRHTTEHTFNISIQLVNDQKPVRVIDKVFHVARDGQRLVTLEDLRYHDADTDFDDSWLVYTRRGIPMGELVLASDPNHKLYEFTQRDLEQKKVLFIHSGVSFGRFVLFVTDGKHYVSALVEVMAQDPYLQVENNTGLMLQRGGITALTSANLSVSSNLDIRDPQEVTFEVFVPPKRGVLCFNDGQKETIIGTDAISVFTQRDLMAGRLAYHHGGSLELSDGFEVTARARERVTEKRPERGMREVHLDIGVAIKIYLESHHRPPTVKRNHPVVVAEKQNVSINKEHLEVVHEDSRPAEIVFTIQSPPKLGVLRRLAPKEKLKIANEDRHHLHKVVREQPTSSFTQEDLNQGLIIYHQQVAGGTNDSVLLEATNGVTKVGPISLEIDIIPLLLPLQVSALTLDEGSSLPLTPSVIKVANHHFAGMNFLYQVIVPPRFGHLEHSRIPGMPITAFTQTEVEQEYIAYVHDGSETLTDNFTVVANQTETRKHSLPCTVHINVTPVNDETPVVATNRGLKVWMGSVTDITVDDLSAEDSDTPPDGLEFVVTPPSNGYLALKSAPSRHILNFTQSHIQSRQLLFVHSGALLGGFHFQVNDGLNFAHRQIFSTTAYSLVLTLQSNQRMTVYPGSVTPISKQELQVVTNNVSDIRRNQSIVFAVTAPPKLGRLVQRMPDNSTRAIHTFTQSMVNDGVILYDQNRPESVGWSATDSFSFTVSSPPAFLPTHSFTILISYQANEHHDHLHNKTRLLSNAGAVVAEGGRVTIDRSKLDASNLLGKVPVTHQKDHHVMYRVISLPRHGVLSIRGHNLSRTQPDFSQVTLNKFGITYVHDDSETTSDSFTFRAWVAPLDYSSLSSSSMSAFSSDSSSTSSFSSLYSSSSRDPVSRQPGLKEGMAVTEMFNITVTPVNDHPPLIRSRAPSMKVVVGEKVVLGPDNLQVEDHDTPPEELHYFVISKPNNGYLTLGERPEPVSSFTQYDVNRGRLHFIQQGEPSTGVFYFNVTDGHHRPLYKLFSLEVVKPSVSIVNNTGLSLVQGRTAVILTTNQLAAQTNSQKQANISYTVTKHPRHGRIAIDDQEVTTFRHEDLQFGRVVYHMTDLSESEDSFQILVSAFSPGVDYENVPNQTVNVTVRPLIYLREPVKVPSGIAVKLGKAMIDASELARISRANPVFEVLSPPKHGKLVKITYDPNRASEVLKSFTFRDVVQGRVAIEETLSDDENQFHSNGSMLTITQRRAPATPLNDSFVFLVKAGNVQPAKGELHFTIFPHHQMRHGPGGFTKADGRGHKHTTTNGQRHNKTATRVGEERTVQETIEEVSRPHILTDKAQNKTQRTRKPQNRQGKRTHTHGGRSGGVAEGAGDGHNTPPLPHPPPVPEIHGPVNPPDSELIHVEILPRPASDPLLIILPLLACLLLIVILVVLILVFRHRKEKQARQRLMHELAAVALPSEDSPYMGRPERSMAMPSVMVTPLGSASCPTSPRVSMSPRRSLAPGMTFWGPFESEFSGIDRNLRSCNRRERHTVTCGSAVPLSTAGFKLSPRSQSPTLKDNQYWV</sequence>
<dbReference type="Pfam" id="PF16184">
    <property type="entry name" value="Cadherin_3"/>
    <property type="match status" value="14"/>
</dbReference>
<name>A0A3B3CPF7_ORYME</name>
<accession>A0A3B3CPF7</accession>
<gene>
    <name evidence="10" type="ORF">FQA47_016770</name>
</gene>
<dbReference type="OrthoDB" id="9026019at2759"/>
<dbReference type="EMBL" id="WKFB01000350">
    <property type="protein sequence ID" value="KAF6725911.1"/>
    <property type="molecule type" value="Genomic_DNA"/>
</dbReference>
<feature type="repeat" description="CSPG" evidence="5">
    <location>
        <begin position="1506"/>
        <end position="1596"/>
    </location>
</feature>
<evidence type="ECO:0000256" key="4">
    <source>
        <dbReference type="PROSITE-ProRule" id="PRU00122"/>
    </source>
</evidence>
<evidence type="ECO:0000256" key="6">
    <source>
        <dbReference type="SAM" id="MobiDB-lite"/>
    </source>
</evidence>
<dbReference type="SUPFAM" id="SSF49899">
    <property type="entry name" value="Concanavalin A-like lectins/glucanases"/>
    <property type="match status" value="2"/>
</dbReference>
<evidence type="ECO:0000256" key="8">
    <source>
        <dbReference type="SAM" id="SignalP"/>
    </source>
</evidence>
<evidence type="ECO:0000313" key="12">
    <source>
        <dbReference type="Proteomes" id="UP000261560"/>
    </source>
</evidence>
<evidence type="ECO:0000256" key="5">
    <source>
        <dbReference type="PROSITE-ProRule" id="PRU01201"/>
    </source>
</evidence>
<proteinExistence type="predicted"/>
<keyword evidence="12" id="KW-1185">Reference proteome</keyword>
<dbReference type="GO" id="GO:0009653">
    <property type="term" value="P:anatomical structure morphogenesis"/>
    <property type="evidence" value="ECO:0007669"/>
    <property type="project" value="TreeGrafter"/>
</dbReference>
<reference evidence="10" key="2">
    <citation type="journal article" name="BMC Genomics">
        <title>Long-read sequencing and de novo genome assembly of marine medaka (Oryzias melastigma).</title>
        <authorList>
            <person name="Liang P."/>
            <person name="Saqib H.S.A."/>
            <person name="Ni X."/>
            <person name="Shen Y."/>
        </authorList>
    </citation>
    <scope>NUCLEOTIDE SEQUENCE</scope>
    <source>
        <strain evidence="10">Bigg-433</strain>
    </source>
</reference>
<evidence type="ECO:0000256" key="7">
    <source>
        <dbReference type="SAM" id="Phobius"/>
    </source>
</evidence>
<dbReference type="CDD" id="cd00110">
    <property type="entry name" value="LamG"/>
    <property type="match status" value="2"/>
</dbReference>
<keyword evidence="7" id="KW-0472">Membrane</keyword>
<feature type="signal peptide" evidence="8">
    <location>
        <begin position="1"/>
        <end position="21"/>
    </location>
</feature>
<feature type="repeat" description="CSPG" evidence="5">
    <location>
        <begin position="1022"/>
        <end position="1114"/>
    </location>
</feature>
<feature type="domain" description="Laminin G" evidence="9">
    <location>
        <begin position="21"/>
        <end position="192"/>
    </location>
</feature>
<dbReference type="OMA" id="QCKVIPL"/>
<dbReference type="Gene3D" id="2.60.120.200">
    <property type="match status" value="2"/>
</dbReference>
<feature type="compositionally biased region" description="Low complexity" evidence="6">
    <location>
        <begin position="1859"/>
        <end position="1877"/>
    </location>
</feature>
<dbReference type="InterPro" id="IPR001791">
    <property type="entry name" value="Laminin_G"/>
</dbReference>
<dbReference type="PaxDb" id="30732-ENSOMEP00000019456"/>
<dbReference type="Proteomes" id="UP000646548">
    <property type="component" value="Unassembled WGS sequence"/>
</dbReference>
<keyword evidence="7" id="KW-1133">Transmembrane helix</keyword>
<feature type="repeat" description="CSPG" evidence="5">
    <location>
        <begin position="1264"/>
        <end position="1373"/>
    </location>
</feature>
<dbReference type="Pfam" id="PF02210">
    <property type="entry name" value="Laminin_G_2"/>
    <property type="match status" value="2"/>
</dbReference>
<dbReference type="InterPro" id="IPR039005">
    <property type="entry name" value="CSPG_rpt"/>
</dbReference>